<organism evidence="2 3">
    <name type="scientific">Heterobasidion irregulare (strain TC 32-1)</name>
    <dbReference type="NCBI Taxonomy" id="747525"/>
    <lineage>
        <taxon>Eukaryota</taxon>
        <taxon>Fungi</taxon>
        <taxon>Dikarya</taxon>
        <taxon>Basidiomycota</taxon>
        <taxon>Agaricomycotina</taxon>
        <taxon>Agaricomycetes</taxon>
        <taxon>Russulales</taxon>
        <taxon>Bondarzewiaceae</taxon>
        <taxon>Heterobasidion</taxon>
        <taxon>Heterobasidion annosum species complex</taxon>
    </lineage>
</organism>
<protein>
    <submittedName>
        <fullName evidence="2">Uncharacterized protein</fullName>
    </submittedName>
</protein>
<dbReference type="RefSeq" id="XP_009541552.1">
    <property type="nucleotide sequence ID" value="XM_009543257.1"/>
</dbReference>
<dbReference type="KEGG" id="hir:HETIRDRAFT_306947"/>
<evidence type="ECO:0000313" key="3">
    <source>
        <dbReference type="Proteomes" id="UP000030671"/>
    </source>
</evidence>
<dbReference type="HOGENOM" id="CLU_3143247_0_0_1"/>
<evidence type="ECO:0000256" key="1">
    <source>
        <dbReference type="SAM" id="MobiDB-lite"/>
    </source>
</evidence>
<feature type="region of interest" description="Disordered" evidence="1">
    <location>
        <begin position="29"/>
        <end position="49"/>
    </location>
</feature>
<dbReference type="GeneID" id="20669445"/>
<proteinExistence type="predicted"/>
<evidence type="ECO:0000313" key="2">
    <source>
        <dbReference type="EMBL" id="ETW87683.1"/>
    </source>
</evidence>
<accession>W4KPB6</accession>
<dbReference type="InParanoid" id="W4KPB6"/>
<sequence>MEQNDVAFYSHAVFLLRLTDLRFHADSVRKQGSRGLDDESDDLWLGGRT</sequence>
<gene>
    <name evidence="2" type="ORF">HETIRDRAFT_306947</name>
</gene>
<dbReference type="EMBL" id="KI925454">
    <property type="protein sequence ID" value="ETW87683.1"/>
    <property type="molecule type" value="Genomic_DNA"/>
</dbReference>
<keyword evidence="3" id="KW-1185">Reference proteome</keyword>
<reference evidence="2 3" key="1">
    <citation type="journal article" date="2012" name="New Phytol.">
        <title>Insight into trade-off between wood decay and parasitism from the genome of a fungal forest pathogen.</title>
        <authorList>
            <person name="Olson A."/>
            <person name="Aerts A."/>
            <person name="Asiegbu F."/>
            <person name="Belbahri L."/>
            <person name="Bouzid O."/>
            <person name="Broberg A."/>
            <person name="Canback B."/>
            <person name="Coutinho P.M."/>
            <person name="Cullen D."/>
            <person name="Dalman K."/>
            <person name="Deflorio G."/>
            <person name="van Diepen L.T."/>
            <person name="Dunand C."/>
            <person name="Duplessis S."/>
            <person name="Durling M."/>
            <person name="Gonthier P."/>
            <person name="Grimwood J."/>
            <person name="Fossdal C.G."/>
            <person name="Hansson D."/>
            <person name="Henrissat B."/>
            <person name="Hietala A."/>
            <person name="Himmelstrand K."/>
            <person name="Hoffmeister D."/>
            <person name="Hogberg N."/>
            <person name="James T.Y."/>
            <person name="Karlsson M."/>
            <person name="Kohler A."/>
            <person name="Kues U."/>
            <person name="Lee Y.H."/>
            <person name="Lin Y.C."/>
            <person name="Lind M."/>
            <person name="Lindquist E."/>
            <person name="Lombard V."/>
            <person name="Lucas S."/>
            <person name="Lunden K."/>
            <person name="Morin E."/>
            <person name="Murat C."/>
            <person name="Park J."/>
            <person name="Raffaello T."/>
            <person name="Rouze P."/>
            <person name="Salamov A."/>
            <person name="Schmutz J."/>
            <person name="Solheim H."/>
            <person name="Stahlberg J."/>
            <person name="Velez H."/>
            <person name="de Vries R.P."/>
            <person name="Wiebenga A."/>
            <person name="Woodward S."/>
            <person name="Yakovlev I."/>
            <person name="Garbelotto M."/>
            <person name="Martin F."/>
            <person name="Grigoriev I.V."/>
            <person name="Stenlid J."/>
        </authorList>
    </citation>
    <scope>NUCLEOTIDE SEQUENCE [LARGE SCALE GENOMIC DNA]</scope>
    <source>
        <strain evidence="2 3">TC 32-1</strain>
    </source>
</reference>
<name>W4KPB6_HETIT</name>
<dbReference type="AlphaFoldDB" id="W4KPB6"/>
<dbReference type="Proteomes" id="UP000030671">
    <property type="component" value="Unassembled WGS sequence"/>
</dbReference>